<keyword evidence="4" id="KW-1185">Reference proteome</keyword>
<feature type="compositionally biased region" description="Low complexity" evidence="2">
    <location>
        <begin position="795"/>
        <end position="817"/>
    </location>
</feature>
<evidence type="ECO:0000313" key="4">
    <source>
        <dbReference type="Proteomes" id="UP001107558"/>
    </source>
</evidence>
<organism evidence="3 4">
    <name type="scientific">Polypedilum vanderplanki</name>
    <name type="common">Sleeping chironomid midge</name>
    <dbReference type="NCBI Taxonomy" id="319348"/>
    <lineage>
        <taxon>Eukaryota</taxon>
        <taxon>Metazoa</taxon>
        <taxon>Ecdysozoa</taxon>
        <taxon>Arthropoda</taxon>
        <taxon>Hexapoda</taxon>
        <taxon>Insecta</taxon>
        <taxon>Pterygota</taxon>
        <taxon>Neoptera</taxon>
        <taxon>Endopterygota</taxon>
        <taxon>Diptera</taxon>
        <taxon>Nematocera</taxon>
        <taxon>Chironomoidea</taxon>
        <taxon>Chironomidae</taxon>
        <taxon>Chironominae</taxon>
        <taxon>Polypedilum</taxon>
        <taxon>Polypedilum</taxon>
    </lineage>
</organism>
<feature type="region of interest" description="Disordered" evidence="2">
    <location>
        <begin position="788"/>
        <end position="827"/>
    </location>
</feature>
<feature type="coiled-coil region" evidence="1">
    <location>
        <begin position="827"/>
        <end position="854"/>
    </location>
</feature>
<accession>A0A9J6CLF6</accession>
<dbReference type="EMBL" id="JADBJN010000001">
    <property type="protein sequence ID" value="KAG5683098.1"/>
    <property type="molecule type" value="Genomic_DNA"/>
</dbReference>
<comment type="caution">
    <text evidence="3">The sequence shown here is derived from an EMBL/GenBank/DDBJ whole genome shotgun (WGS) entry which is preliminary data.</text>
</comment>
<feature type="coiled-coil region" evidence="1">
    <location>
        <begin position="122"/>
        <end position="151"/>
    </location>
</feature>
<dbReference type="Proteomes" id="UP001107558">
    <property type="component" value="Chromosome 1"/>
</dbReference>
<dbReference type="Gene3D" id="1.20.5.1000">
    <property type="entry name" value="arf6 gtpase in complex with a specific effector, jip4"/>
    <property type="match status" value="1"/>
</dbReference>
<protein>
    <submittedName>
        <fullName evidence="3">Uncharacterized protein</fullName>
    </submittedName>
</protein>
<sequence length="861" mass="98780">MSDDKSTPNFSALTENLSQQQAKISALKELVRQSEHGKNTASAQEKVKNIAQRLSNLKSKATKSKMHRASSEVSEDYSITHYEEEENEIAAASSSNIPSTSSSSRTTRSETPGSEKITLLRKQMELNRMKMAERENKSKEIEQMVTQLKSRFETSQMSLEKSVELGRSMGDLSSPIPSMLLHSQNRSVSDVSHNTSQPLNFENERIKFLEKRIRELESTLSDKENLSETEALQQLERKIIDLEETIKEKDSVIEARTKAVALLTENLSKKKKNVVDSLEDTKQEMFKMQETFIETELAYRKDKDRLQKLLDEKTAEITNLNEKNEILEKSRYELTIENSDIKTKLEEVQDYSTKISELNKLNESLQKRISTLESQRYEFITEDEVGEAKSAEGQIDLTQKIKELEELLKSRDEEIEKLQESLQEKTVEVNVVNANISVLQDKYNALCQKPLFTADSSTDEETQAEIAKLKQQLDDSNKSMIKTKLKMKQMQKQIDTLQKSSDGSQEISRLNEEIQILNQKIAELEEEKGSYQLQLVGNENQSDLEHKLKVLETTCQNQNSAIQLLEEQKAEMNEELQKVKDDLSRVTELEARISELESLNNEQEHKIHQISEEKEALSAQMNQYLNENMELLDKLEKISKGSSAESIEMVANLTAQEKLEIEEYQKGVEIKEEEVPIEISQELNESLRSLRMESSELMEKIELFTIERREVLEKLDALTVENHVLTGNYEKLQEEKSELEKKLAILMTEKEDFEATVLNLNTEKSELSQKLAELSEHRTKLQEEINKLVKNELGSSSPHSSPLKSTESSESDQSSSSPKELTTSIDREACEKLLKQLDSEIQNLNKNKDKNQKIENFQKVV</sequence>
<feature type="compositionally biased region" description="Low complexity" evidence="2">
    <location>
        <begin position="89"/>
        <end position="115"/>
    </location>
</feature>
<evidence type="ECO:0000256" key="1">
    <source>
        <dbReference type="SAM" id="Coils"/>
    </source>
</evidence>
<feature type="coiled-coil region" evidence="1">
    <location>
        <begin position="199"/>
        <end position="435"/>
    </location>
</feature>
<feature type="compositionally biased region" description="Polar residues" evidence="2">
    <location>
        <begin position="7"/>
        <end position="23"/>
    </location>
</feature>
<evidence type="ECO:0000256" key="2">
    <source>
        <dbReference type="SAM" id="MobiDB-lite"/>
    </source>
</evidence>
<dbReference type="AlphaFoldDB" id="A0A9J6CLF6"/>
<feature type="coiled-coil region" evidence="1">
    <location>
        <begin position="459"/>
        <end position="634"/>
    </location>
</feature>
<dbReference type="OrthoDB" id="2441647at2759"/>
<reference evidence="3" key="1">
    <citation type="submission" date="2021-03" db="EMBL/GenBank/DDBJ databases">
        <title>Chromosome level genome of the anhydrobiotic midge Polypedilum vanderplanki.</title>
        <authorList>
            <person name="Yoshida Y."/>
            <person name="Kikawada T."/>
            <person name="Gusev O."/>
        </authorList>
    </citation>
    <scope>NUCLEOTIDE SEQUENCE</scope>
    <source>
        <strain evidence="3">NIAS01</strain>
        <tissue evidence="3">Whole body or cell culture</tissue>
    </source>
</reference>
<gene>
    <name evidence="3" type="ORF">PVAND_012401</name>
</gene>
<keyword evidence="1" id="KW-0175">Coiled coil</keyword>
<proteinExistence type="predicted"/>
<feature type="region of interest" description="Disordered" evidence="2">
    <location>
        <begin position="1"/>
        <end position="117"/>
    </location>
</feature>
<name>A0A9J6CLF6_POLVA</name>
<evidence type="ECO:0000313" key="3">
    <source>
        <dbReference type="EMBL" id="KAG5683098.1"/>
    </source>
</evidence>
<feature type="compositionally biased region" description="Basic and acidic residues" evidence="2">
    <location>
        <begin position="29"/>
        <end position="38"/>
    </location>
</feature>